<dbReference type="Proteomes" id="UP000287651">
    <property type="component" value="Unassembled WGS sequence"/>
</dbReference>
<dbReference type="Pfam" id="PF17207">
    <property type="entry name" value="MCM_OB"/>
    <property type="match status" value="1"/>
</dbReference>
<evidence type="ECO:0000256" key="7">
    <source>
        <dbReference type="ARBA" id="ARBA00022806"/>
    </source>
</evidence>
<dbReference type="FunFam" id="2.20.28.10:FF:000005">
    <property type="entry name" value="DNA helicase"/>
    <property type="match status" value="1"/>
</dbReference>
<protein>
    <recommendedName>
        <fullName evidence="3">DNA helicase</fullName>
        <ecNumber evidence="3">3.6.4.12</ecNumber>
    </recommendedName>
</protein>
<keyword evidence="6" id="KW-0378">Hydrolase</keyword>
<evidence type="ECO:0000256" key="11">
    <source>
        <dbReference type="ARBA" id="ARBA00023306"/>
    </source>
</evidence>
<keyword evidence="9" id="KW-0238">DNA-binding</keyword>
<reference evidence="14" key="2">
    <citation type="journal article" date="2018" name="Data Brief">
        <title>Genome sequence data from 17 accessions of Ensete ventricosum, a staple food crop for millions in Ethiopia.</title>
        <authorList>
            <person name="Yemataw Z."/>
            <person name="Muzemil S."/>
            <person name="Ambachew D."/>
            <person name="Tripathi L."/>
            <person name="Tesfaye K."/>
            <person name="Chala A."/>
            <person name="Farbos A."/>
            <person name="O'Neill P."/>
            <person name="Moore K."/>
            <person name="Grant M."/>
            <person name="Studholme D.J."/>
        </authorList>
    </citation>
    <scope>NUCLEOTIDE SEQUENCE [LARGE SCALE GENOMIC DNA]</scope>
    <source>
        <tissue evidence="14">Leaf</tissue>
    </source>
</reference>
<reference evidence="13" key="3">
    <citation type="submission" date="2018-09" db="EMBL/GenBank/DDBJ databases">
        <authorList>
            <person name="Harrison J."/>
            <person name="Moore K.A."/>
            <person name="Paszkiewicz K."/>
            <person name="Jones T."/>
            <person name="Grant M."/>
            <person name="Ambacheew D."/>
            <person name="Muzemil S."/>
            <person name="Studholme D."/>
        </authorList>
    </citation>
    <scope>NUCLEOTIDE SEQUENCE</scope>
</reference>
<dbReference type="Gene3D" id="2.40.50.140">
    <property type="entry name" value="Nucleic acid-binding proteins"/>
    <property type="match status" value="1"/>
</dbReference>
<feature type="domain" description="MCM OB" evidence="12">
    <location>
        <begin position="1"/>
        <end position="90"/>
    </location>
</feature>
<keyword evidence="11" id="KW-0131">Cell cycle</keyword>
<evidence type="ECO:0000313" key="15">
    <source>
        <dbReference type="Proteomes" id="UP000287651"/>
    </source>
</evidence>
<dbReference type="GO" id="GO:0005634">
    <property type="term" value="C:nucleus"/>
    <property type="evidence" value="ECO:0007669"/>
    <property type="project" value="UniProtKB-SubCell"/>
</dbReference>
<evidence type="ECO:0000256" key="9">
    <source>
        <dbReference type="ARBA" id="ARBA00023125"/>
    </source>
</evidence>
<name>A0A426YG06_ENSVE</name>
<evidence type="ECO:0000256" key="2">
    <source>
        <dbReference type="ARBA" id="ARBA00008010"/>
    </source>
</evidence>
<evidence type="ECO:0000256" key="8">
    <source>
        <dbReference type="ARBA" id="ARBA00022840"/>
    </source>
</evidence>
<comment type="subcellular location">
    <subcellularLocation>
        <location evidence="1">Nucleus</location>
    </subcellularLocation>
</comment>
<dbReference type="EMBL" id="AMZH03012622">
    <property type="protein sequence ID" value="RRT50689.1"/>
    <property type="molecule type" value="Genomic_DNA"/>
</dbReference>
<dbReference type="GO" id="GO:0016787">
    <property type="term" value="F:hydrolase activity"/>
    <property type="evidence" value="ECO:0007669"/>
    <property type="project" value="UniProtKB-KW"/>
</dbReference>
<dbReference type="EC" id="3.6.4.12" evidence="3"/>
<accession>A0A426YG06</accession>
<evidence type="ECO:0000256" key="4">
    <source>
        <dbReference type="ARBA" id="ARBA00022705"/>
    </source>
</evidence>
<keyword evidence="8" id="KW-0067">ATP-binding</keyword>
<keyword evidence="4" id="KW-0235">DNA replication</keyword>
<dbReference type="GO" id="GO:0000727">
    <property type="term" value="P:double-strand break repair via break-induced replication"/>
    <property type="evidence" value="ECO:0007669"/>
    <property type="project" value="TreeGrafter"/>
</dbReference>
<dbReference type="GO" id="GO:0017116">
    <property type="term" value="F:single-stranded DNA helicase activity"/>
    <property type="evidence" value="ECO:0007669"/>
    <property type="project" value="TreeGrafter"/>
</dbReference>
<sequence>MSRLVKISGIAIAASRVKAKATYVTLMCKNCKSIKTVPCRPGLGGAIVPRSCDHVPQAGEEPCPLDPWIVAPDKSKYVDLQTLKLQENPEVRNSLPLSKFI</sequence>
<gene>
    <name evidence="13" type="ORF">B296_00042496</name>
    <name evidence="14" type="ORF">BHM03_00006355</name>
</gene>
<dbReference type="EMBL" id="KV875569">
    <property type="protein sequence ID" value="RZR71683.1"/>
    <property type="molecule type" value="Genomic_DNA"/>
</dbReference>
<evidence type="ECO:0000313" key="14">
    <source>
        <dbReference type="EMBL" id="RZR71683.1"/>
    </source>
</evidence>
<keyword evidence="7" id="KW-0347">Helicase</keyword>
<dbReference type="PANTHER" id="PTHR11630">
    <property type="entry name" value="DNA REPLICATION LICENSING FACTOR MCM FAMILY MEMBER"/>
    <property type="match status" value="1"/>
</dbReference>
<organism evidence="13 15">
    <name type="scientific">Ensete ventricosum</name>
    <name type="common">Abyssinian banana</name>
    <name type="synonym">Musa ensete</name>
    <dbReference type="NCBI Taxonomy" id="4639"/>
    <lineage>
        <taxon>Eukaryota</taxon>
        <taxon>Viridiplantae</taxon>
        <taxon>Streptophyta</taxon>
        <taxon>Embryophyta</taxon>
        <taxon>Tracheophyta</taxon>
        <taxon>Spermatophyta</taxon>
        <taxon>Magnoliopsida</taxon>
        <taxon>Liliopsida</taxon>
        <taxon>Zingiberales</taxon>
        <taxon>Musaceae</taxon>
        <taxon>Ensete</taxon>
    </lineage>
</organism>
<dbReference type="InterPro" id="IPR012340">
    <property type="entry name" value="NA-bd_OB-fold"/>
</dbReference>
<dbReference type="InterPro" id="IPR031327">
    <property type="entry name" value="MCM"/>
</dbReference>
<evidence type="ECO:0000256" key="1">
    <source>
        <dbReference type="ARBA" id="ARBA00004123"/>
    </source>
</evidence>
<evidence type="ECO:0000313" key="13">
    <source>
        <dbReference type="EMBL" id="RRT50689.1"/>
    </source>
</evidence>
<comment type="similarity">
    <text evidence="2">Belongs to the MCM family.</text>
</comment>
<dbReference type="AlphaFoldDB" id="A0A426YG06"/>
<keyword evidence="10" id="KW-0539">Nucleus</keyword>
<dbReference type="Proteomes" id="UP000290560">
    <property type="component" value="Unassembled WGS sequence"/>
</dbReference>
<dbReference type="SUPFAM" id="SSF50249">
    <property type="entry name" value="Nucleic acid-binding proteins"/>
    <property type="match status" value="1"/>
</dbReference>
<evidence type="ECO:0000256" key="10">
    <source>
        <dbReference type="ARBA" id="ARBA00023242"/>
    </source>
</evidence>
<dbReference type="GO" id="GO:0043138">
    <property type="term" value="F:3'-5' DNA helicase activity"/>
    <property type="evidence" value="ECO:0007669"/>
    <property type="project" value="TreeGrafter"/>
</dbReference>
<evidence type="ECO:0000256" key="5">
    <source>
        <dbReference type="ARBA" id="ARBA00022741"/>
    </source>
</evidence>
<dbReference type="GO" id="GO:0003697">
    <property type="term" value="F:single-stranded DNA binding"/>
    <property type="evidence" value="ECO:0007669"/>
    <property type="project" value="TreeGrafter"/>
</dbReference>
<dbReference type="GO" id="GO:0006270">
    <property type="term" value="P:DNA replication initiation"/>
    <property type="evidence" value="ECO:0007669"/>
    <property type="project" value="TreeGrafter"/>
</dbReference>
<dbReference type="GO" id="GO:0005524">
    <property type="term" value="F:ATP binding"/>
    <property type="evidence" value="ECO:0007669"/>
    <property type="project" value="UniProtKB-KW"/>
</dbReference>
<evidence type="ECO:0000256" key="6">
    <source>
        <dbReference type="ARBA" id="ARBA00022801"/>
    </source>
</evidence>
<dbReference type="InterPro" id="IPR033762">
    <property type="entry name" value="MCM_OB"/>
</dbReference>
<keyword evidence="5" id="KW-0547">Nucleotide-binding</keyword>
<reference evidence="13 15" key="1">
    <citation type="journal article" date="2014" name="Agronomy (Basel)">
        <title>A Draft Genome Sequence for Ensete ventricosum, the Drought-Tolerant Tree Against Hunger.</title>
        <authorList>
            <person name="Harrison J."/>
            <person name="Moore K.A."/>
            <person name="Paszkiewicz K."/>
            <person name="Jones T."/>
            <person name="Grant M."/>
            <person name="Ambacheew D."/>
            <person name="Muzemil S."/>
            <person name="Studholme D.J."/>
        </authorList>
    </citation>
    <scope>NUCLEOTIDE SEQUENCE [LARGE SCALE GENOMIC DNA]</scope>
</reference>
<dbReference type="GO" id="GO:0042555">
    <property type="term" value="C:MCM complex"/>
    <property type="evidence" value="ECO:0007669"/>
    <property type="project" value="TreeGrafter"/>
</dbReference>
<evidence type="ECO:0000256" key="3">
    <source>
        <dbReference type="ARBA" id="ARBA00012551"/>
    </source>
</evidence>
<proteinExistence type="inferred from homology"/>
<evidence type="ECO:0000259" key="12">
    <source>
        <dbReference type="Pfam" id="PF17207"/>
    </source>
</evidence>
<dbReference type="PANTHER" id="PTHR11630:SF42">
    <property type="entry name" value="DNA REPLICATION LICENSING FACTOR MCM5"/>
    <property type="match status" value="1"/>
</dbReference>